<protein>
    <recommendedName>
        <fullName evidence="1">DUF3644 domain-containing protein</fullName>
    </recommendedName>
</protein>
<gene>
    <name evidence="2" type="ORF">HMPREF0528_1316</name>
</gene>
<reference evidence="2 3" key="1">
    <citation type="submission" date="2009-01" db="EMBL/GenBank/DDBJ databases">
        <authorList>
            <person name="Qin X."/>
            <person name="Bachman B."/>
            <person name="Battles P."/>
            <person name="Bell A."/>
            <person name="Bess C."/>
            <person name="Bickham C."/>
            <person name="Chaboub L."/>
            <person name="Chen D."/>
            <person name="Coyle M."/>
            <person name="Deiros D.R."/>
            <person name="Dinh H."/>
            <person name="Forbes L."/>
            <person name="Fowler G."/>
            <person name="Francisco L."/>
            <person name="Fu Q."/>
            <person name="Gubbala S."/>
            <person name="Hale W."/>
            <person name="Han Y."/>
            <person name="Hemphill L."/>
            <person name="Highlander S.K."/>
            <person name="Hirani K."/>
            <person name="Hogues M."/>
            <person name="Jackson L."/>
            <person name="Jakkamsetti A."/>
            <person name="Javaid M."/>
            <person name="Jiang H."/>
            <person name="Korchina V."/>
            <person name="Kovar C."/>
            <person name="Lara F."/>
            <person name="Lee S."/>
            <person name="Mata R."/>
            <person name="Mathew T."/>
            <person name="Moen C."/>
            <person name="Morales K."/>
            <person name="Munidasa M."/>
            <person name="Nazareth L."/>
            <person name="Ngo R."/>
            <person name="Nguyen L."/>
            <person name="Okwuonu G."/>
            <person name="Ongeri F."/>
            <person name="Patil S."/>
            <person name="Petrosino J."/>
            <person name="Pham C."/>
            <person name="Pham P."/>
            <person name="Pu L.-L."/>
            <person name="Puazo M."/>
            <person name="Raj R."/>
            <person name="Reid J."/>
            <person name="Rouhana J."/>
            <person name="Saada N."/>
            <person name="Shang Y."/>
            <person name="Simmons D."/>
            <person name="Thornton R."/>
            <person name="Warren J."/>
            <person name="Weissenberger G."/>
            <person name="Zhang J."/>
            <person name="Zhang L."/>
            <person name="Zhou C."/>
            <person name="Zhu D."/>
            <person name="Muzny D."/>
            <person name="Worley K."/>
            <person name="Gibbs R."/>
        </authorList>
    </citation>
    <scope>NUCLEOTIDE SEQUENCE [LARGE SCALE GENOMIC DNA]</scope>
    <source>
        <strain evidence="2 3">ATCC 33200</strain>
    </source>
</reference>
<feature type="domain" description="DUF3644" evidence="1">
    <location>
        <begin position="2"/>
        <end position="49"/>
    </location>
</feature>
<dbReference type="Pfam" id="PF12358">
    <property type="entry name" value="DUF3644"/>
    <property type="match status" value="1"/>
</dbReference>
<dbReference type="HOGENOM" id="CLU_3137032_0_0_9"/>
<dbReference type="Proteomes" id="UP000003491">
    <property type="component" value="Unassembled WGS sequence"/>
</dbReference>
<sequence>MLLKAILIDKNESIYYKDEQDRTISLIDAVKKIYPDKHTRIRLNLEKII</sequence>
<accession>C2E6E2</accession>
<dbReference type="InterPro" id="IPR022104">
    <property type="entry name" value="DUF3644"/>
</dbReference>
<evidence type="ECO:0000259" key="1">
    <source>
        <dbReference type="Pfam" id="PF12358"/>
    </source>
</evidence>
<dbReference type="AlphaFoldDB" id="C2E6E2"/>
<organism evidence="2 3">
    <name type="scientific">Lactobacillus johnsonii ATCC 33200</name>
    <dbReference type="NCBI Taxonomy" id="525330"/>
    <lineage>
        <taxon>Bacteria</taxon>
        <taxon>Bacillati</taxon>
        <taxon>Bacillota</taxon>
        <taxon>Bacilli</taxon>
        <taxon>Lactobacillales</taxon>
        <taxon>Lactobacillaceae</taxon>
        <taxon>Lactobacillus</taxon>
    </lineage>
</organism>
<evidence type="ECO:0000313" key="3">
    <source>
        <dbReference type="Proteomes" id="UP000003491"/>
    </source>
</evidence>
<dbReference type="EMBL" id="ACGR01000038">
    <property type="protein sequence ID" value="EEJ59509.1"/>
    <property type="molecule type" value="Genomic_DNA"/>
</dbReference>
<comment type="caution">
    <text evidence="2">The sequence shown here is derived from an EMBL/GenBank/DDBJ whole genome shotgun (WGS) entry which is preliminary data.</text>
</comment>
<name>C2E6E2_LACJH</name>
<proteinExistence type="predicted"/>
<evidence type="ECO:0000313" key="2">
    <source>
        <dbReference type="EMBL" id="EEJ59509.1"/>
    </source>
</evidence>